<dbReference type="InterPro" id="IPR003593">
    <property type="entry name" value="AAA+_ATPase"/>
</dbReference>
<evidence type="ECO:0000313" key="5">
    <source>
        <dbReference type="EMBL" id="MBD1598110.1"/>
    </source>
</evidence>
<comment type="caution">
    <text evidence="5">The sequence shown here is derived from an EMBL/GenBank/DDBJ whole genome shotgun (WGS) entry which is preliminary data.</text>
</comment>
<keyword evidence="6" id="KW-1185">Reference proteome</keyword>
<dbReference type="InterPro" id="IPR051120">
    <property type="entry name" value="ABC_AA/LPS_Transport"/>
</dbReference>
<dbReference type="Pfam" id="PF12399">
    <property type="entry name" value="BCA_ABC_TP_C"/>
    <property type="match status" value="1"/>
</dbReference>
<dbReference type="SMART" id="SM00382">
    <property type="entry name" value="AAA"/>
    <property type="match status" value="1"/>
</dbReference>
<evidence type="ECO:0000256" key="3">
    <source>
        <dbReference type="ARBA" id="ARBA00022840"/>
    </source>
</evidence>
<dbReference type="GO" id="GO:0005524">
    <property type="term" value="F:ATP binding"/>
    <property type="evidence" value="ECO:0007669"/>
    <property type="project" value="UniProtKB-KW"/>
</dbReference>
<keyword evidence="1" id="KW-0813">Transport</keyword>
<protein>
    <submittedName>
        <fullName evidence="5">ABC transporter ATP-binding protein</fullName>
    </submittedName>
</protein>
<evidence type="ECO:0000259" key="4">
    <source>
        <dbReference type="PROSITE" id="PS50893"/>
    </source>
</evidence>
<sequence length="254" mass="27565">MLDIKGATMRFGGLVAVNDVSLQVCKGQVYGLLGPNGAGKSTLFNLVTGVLVPTAGQIGFARQDVSTLALHRRSALGMARTFQIVRVFHGMSVLDNVLMGFHHTLIDGLLPSMFMAGRVLRRERQLREEGMALLAFVGLAARAEDRVEHLPHGQLRLLEIARALASGPTLLLLDEPAAGLNDLETRNLGQLLRKLNSEGLSIVLVEHNIDFMMGLCHRLAVLDHGSKIAEGTPQQIQVDENVIEAYLGRRASHA</sequence>
<reference evidence="5 6" key="1">
    <citation type="journal article" date="2020" name="Insects">
        <title>Bacteria Belonging to Pseudomonas typographi sp. nov. from the Bark Beetle Ips typographus Have Genomic Potential to Aid in the Host Ecology.</title>
        <authorList>
            <person name="Peral-Aranega E."/>
            <person name="Saati-Santamaria Z."/>
            <person name="Kolarik M."/>
            <person name="Rivas R."/>
            <person name="Garcia-Fraile P."/>
        </authorList>
    </citation>
    <scope>NUCLEOTIDE SEQUENCE [LARGE SCALE GENOMIC DNA]</scope>
    <source>
        <strain evidence="5 6">CA3A</strain>
    </source>
</reference>
<dbReference type="Proteomes" id="UP000805841">
    <property type="component" value="Unassembled WGS sequence"/>
</dbReference>
<dbReference type="Gene3D" id="3.40.50.300">
    <property type="entry name" value="P-loop containing nucleotide triphosphate hydrolases"/>
    <property type="match status" value="1"/>
</dbReference>
<dbReference type="PANTHER" id="PTHR45772:SF2">
    <property type="entry name" value="ABC TRANSPORTER ATP-BINDING PROTEIN"/>
    <property type="match status" value="1"/>
</dbReference>
<accession>A0ABR7YY54</accession>
<dbReference type="EMBL" id="JAAOCA010000005">
    <property type="protein sequence ID" value="MBD1598110.1"/>
    <property type="molecule type" value="Genomic_DNA"/>
</dbReference>
<dbReference type="Pfam" id="PF00005">
    <property type="entry name" value="ABC_tran"/>
    <property type="match status" value="1"/>
</dbReference>
<keyword evidence="2" id="KW-0547">Nucleotide-binding</keyword>
<keyword evidence="3 5" id="KW-0067">ATP-binding</keyword>
<dbReference type="CDD" id="cd03219">
    <property type="entry name" value="ABC_Mj1267_LivG_branched"/>
    <property type="match status" value="1"/>
</dbReference>
<dbReference type="InterPro" id="IPR032823">
    <property type="entry name" value="BCA_ABC_TP_C"/>
</dbReference>
<evidence type="ECO:0000313" key="6">
    <source>
        <dbReference type="Proteomes" id="UP000805841"/>
    </source>
</evidence>
<evidence type="ECO:0000256" key="2">
    <source>
        <dbReference type="ARBA" id="ARBA00022741"/>
    </source>
</evidence>
<dbReference type="InterPro" id="IPR003439">
    <property type="entry name" value="ABC_transporter-like_ATP-bd"/>
</dbReference>
<evidence type="ECO:0000256" key="1">
    <source>
        <dbReference type="ARBA" id="ARBA00022448"/>
    </source>
</evidence>
<gene>
    <name evidence="5" type="ORF">HAQ05_05210</name>
</gene>
<organism evidence="5 6">
    <name type="scientific">Pseudomonas typographi</name>
    <dbReference type="NCBI Taxonomy" id="2715964"/>
    <lineage>
        <taxon>Bacteria</taxon>
        <taxon>Pseudomonadati</taxon>
        <taxon>Pseudomonadota</taxon>
        <taxon>Gammaproteobacteria</taxon>
        <taxon>Pseudomonadales</taxon>
        <taxon>Pseudomonadaceae</taxon>
        <taxon>Pseudomonas</taxon>
    </lineage>
</organism>
<name>A0ABR7YY54_9PSED</name>
<dbReference type="PANTHER" id="PTHR45772">
    <property type="entry name" value="CONSERVED COMPONENT OF ABC TRANSPORTER FOR NATURAL AMINO ACIDS-RELATED"/>
    <property type="match status" value="1"/>
</dbReference>
<dbReference type="InterPro" id="IPR027417">
    <property type="entry name" value="P-loop_NTPase"/>
</dbReference>
<feature type="domain" description="ABC transporter" evidence="4">
    <location>
        <begin position="2"/>
        <end position="249"/>
    </location>
</feature>
<dbReference type="SUPFAM" id="SSF52540">
    <property type="entry name" value="P-loop containing nucleoside triphosphate hydrolases"/>
    <property type="match status" value="1"/>
</dbReference>
<proteinExistence type="predicted"/>
<dbReference type="PROSITE" id="PS50893">
    <property type="entry name" value="ABC_TRANSPORTER_2"/>
    <property type="match status" value="1"/>
</dbReference>